<protein>
    <submittedName>
        <fullName evidence="2">Uncharacterized iron-regulated membrane protein</fullName>
    </submittedName>
</protein>
<evidence type="ECO:0000256" key="1">
    <source>
        <dbReference type="SAM" id="Phobius"/>
    </source>
</evidence>
<dbReference type="Proteomes" id="UP000199421">
    <property type="component" value="Unassembled WGS sequence"/>
</dbReference>
<dbReference type="InterPro" id="IPR005625">
    <property type="entry name" value="PepSY-ass_TM"/>
</dbReference>
<dbReference type="EMBL" id="FOAF01000008">
    <property type="protein sequence ID" value="SEM15898.1"/>
    <property type="molecule type" value="Genomic_DNA"/>
</dbReference>
<accession>A0A1H7W4I2</accession>
<keyword evidence="1" id="KW-1133">Transmembrane helix</keyword>
<dbReference type="PANTHER" id="PTHR34219:SF4">
    <property type="entry name" value="PEPSY DOMAIN-CONTAINING PROTEIN"/>
    <property type="match status" value="1"/>
</dbReference>
<dbReference type="STRING" id="407022.SAMN05661044_04398"/>
<gene>
    <name evidence="2" type="ORF">SAMN05661044_04398</name>
</gene>
<feature type="transmembrane region" description="Helical" evidence="1">
    <location>
        <begin position="207"/>
        <end position="232"/>
    </location>
</feature>
<keyword evidence="3" id="KW-1185">Reference proteome</keyword>
<feature type="transmembrane region" description="Helical" evidence="1">
    <location>
        <begin position="491"/>
        <end position="513"/>
    </location>
</feature>
<name>A0A1H7W4I2_OLID1</name>
<feature type="transmembrane region" description="Helical" evidence="1">
    <location>
        <begin position="462"/>
        <end position="485"/>
    </location>
</feature>
<feature type="transmembrane region" description="Helical" evidence="1">
    <location>
        <begin position="399"/>
        <end position="418"/>
    </location>
</feature>
<feature type="transmembrane region" description="Helical" evidence="1">
    <location>
        <begin position="430"/>
        <end position="450"/>
    </location>
</feature>
<feature type="transmembrane region" description="Helical" evidence="1">
    <location>
        <begin position="12"/>
        <end position="36"/>
    </location>
</feature>
<keyword evidence="1" id="KW-0812">Transmembrane</keyword>
<dbReference type="OrthoDB" id="6307929at2"/>
<dbReference type="RefSeq" id="WP_093329007.1">
    <property type="nucleotide sequence ID" value="NZ_FOAF01000008.1"/>
</dbReference>
<evidence type="ECO:0000313" key="2">
    <source>
        <dbReference type="EMBL" id="SEM15898.1"/>
    </source>
</evidence>
<feature type="transmembrane region" description="Helical" evidence="1">
    <location>
        <begin position="356"/>
        <end position="379"/>
    </location>
</feature>
<feature type="transmembrane region" description="Helical" evidence="1">
    <location>
        <begin position="149"/>
        <end position="171"/>
    </location>
</feature>
<reference evidence="3" key="1">
    <citation type="submission" date="2016-10" db="EMBL/GenBank/DDBJ databases">
        <authorList>
            <person name="Varghese N."/>
            <person name="Submissions S."/>
        </authorList>
    </citation>
    <scope>NUCLEOTIDE SEQUENCE [LARGE SCALE GENOMIC DNA]</scope>
    <source>
        <strain evidence="3">DSM 18733</strain>
    </source>
</reference>
<sequence>MNNRIYNILFHTHTVSGIVISVALYVIFFAGSFSFFKEEIVAWERDQPIKEDIFKSTDFDRLVDTVGQRYGTYGRDILIGQINPERRVYISMSGSKDSLAVEEDKARQFFYLDVDDMKSYDYKSGYSLGEFLYRLHFFAQLNLYGTSGYLLAGFVSFFFLFAIITGVWVHWNKIVSNFYLFRPKAKLKTMWTDAHTVLGMLGLPYQFVYAVTGVYLIIGTTLFAPPVASFLYNNNTEKLYSDMGVTTSTFPMTMEKLSTPPNINSFIEKTKKQWGDFELRSVNLQNYGDASMHISIEGLPLSKLKFTGKGLIVYKATTGEIVSNKSPYGPSSYLDGATEVLRKLHFGDFGGIGMRIIYFVLGLLSCFVIISGVMTWLVARDKKSIPEKQRRFNAWVVRIYLSICLSMYPVTAFTFLAVKIFSADINPDRMAFIFQVFFYSWLFLSVLFAAKRDNYFTNKYTLLIGSLLGFMIPIANGMITGNWIWKSYGSHYQIFFMDAFWIVLALLTTVIALKLKKKEEVKDMEPISKQQRFAGEQIVN</sequence>
<dbReference type="PANTHER" id="PTHR34219">
    <property type="entry name" value="IRON-REGULATED INNER MEMBRANE PROTEIN-RELATED"/>
    <property type="match status" value="1"/>
</dbReference>
<evidence type="ECO:0000313" key="3">
    <source>
        <dbReference type="Proteomes" id="UP000199421"/>
    </source>
</evidence>
<proteinExistence type="predicted"/>
<dbReference type="Pfam" id="PF03929">
    <property type="entry name" value="PepSY_TM"/>
    <property type="match status" value="1"/>
</dbReference>
<keyword evidence="1" id="KW-0472">Membrane</keyword>
<dbReference type="AlphaFoldDB" id="A0A1H7W4I2"/>
<organism evidence="2 3">
    <name type="scientific">Olivibacter domesticus</name>
    <name type="common">Pseudosphingobacterium domesticum</name>
    <dbReference type="NCBI Taxonomy" id="407022"/>
    <lineage>
        <taxon>Bacteria</taxon>
        <taxon>Pseudomonadati</taxon>
        <taxon>Bacteroidota</taxon>
        <taxon>Sphingobacteriia</taxon>
        <taxon>Sphingobacteriales</taxon>
        <taxon>Sphingobacteriaceae</taxon>
        <taxon>Olivibacter</taxon>
    </lineage>
</organism>